<feature type="domain" description="DUF4371" evidence="1">
    <location>
        <begin position="9"/>
        <end position="173"/>
    </location>
</feature>
<evidence type="ECO:0000313" key="2">
    <source>
        <dbReference type="RefSeq" id="XP_016986509.1"/>
    </source>
</evidence>
<proteinExistence type="predicted"/>
<dbReference type="InterPro" id="IPR012337">
    <property type="entry name" value="RNaseH-like_sf"/>
</dbReference>
<dbReference type="RefSeq" id="XP_016986509.1">
    <property type="nucleotide sequence ID" value="XM_017131020.1"/>
</dbReference>
<accession>A0A6P4FBL9</accession>
<protein>
    <submittedName>
        <fullName evidence="2">Zinc finger MYM-type protein 1-like</fullName>
    </submittedName>
</protein>
<dbReference type="PANTHER" id="PTHR45749:SF14">
    <property type="entry name" value="TTF-TYPE DOMAIN-CONTAINING PROTEIN"/>
    <property type="match status" value="1"/>
</dbReference>
<sequence>MDNRTALRKIFSTLRILGRQSLAIRGADNDENSNFMVILKTRAEDVSELKSWLNRTGYTWLSHDIQNEILELMANKIVSANLEEIRKAKYYAILIDETSDASRKEQVSICLRVASSNLVSTEYFMGFYETASTKAAALFEILKDVLARFHLPIEKLRGQCYDGASNVSGRISGLQQRVQEEESLALYVHCNAHNLNLAVQDGIEDVLDVENFIGVVKELINFVRDSPKRLAKFQKLQAIAEETNIKDAPALTAYCPTR</sequence>
<name>A0A6P4FBL9_DRORH</name>
<dbReference type="PANTHER" id="PTHR45749">
    <property type="match status" value="1"/>
</dbReference>
<gene>
    <name evidence="2" type="primary">LOC108049727</name>
</gene>
<organism evidence="2">
    <name type="scientific">Drosophila rhopaloa</name>
    <name type="common">Fruit fly</name>
    <dbReference type="NCBI Taxonomy" id="1041015"/>
    <lineage>
        <taxon>Eukaryota</taxon>
        <taxon>Metazoa</taxon>
        <taxon>Ecdysozoa</taxon>
        <taxon>Arthropoda</taxon>
        <taxon>Hexapoda</taxon>
        <taxon>Insecta</taxon>
        <taxon>Pterygota</taxon>
        <taxon>Neoptera</taxon>
        <taxon>Endopterygota</taxon>
        <taxon>Diptera</taxon>
        <taxon>Brachycera</taxon>
        <taxon>Muscomorpha</taxon>
        <taxon>Ephydroidea</taxon>
        <taxon>Drosophilidae</taxon>
        <taxon>Drosophila</taxon>
        <taxon>Sophophora</taxon>
    </lineage>
</organism>
<dbReference type="AlphaFoldDB" id="A0A6P4FBL9"/>
<evidence type="ECO:0000259" key="1">
    <source>
        <dbReference type="Pfam" id="PF14291"/>
    </source>
</evidence>
<dbReference type="SUPFAM" id="SSF53098">
    <property type="entry name" value="Ribonuclease H-like"/>
    <property type="match status" value="1"/>
</dbReference>
<dbReference type="Pfam" id="PF14291">
    <property type="entry name" value="DUF4371"/>
    <property type="match status" value="1"/>
</dbReference>
<dbReference type="InterPro" id="IPR025398">
    <property type="entry name" value="DUF4371"/>
</dbReference>
<reference evidence="2" key="1">
    <citation type="submission" date="2025-08" db="UniProtKB">
        <authorList>
            <consortium name="RefSeq"/>
        </authorList>
    </citation>
    <scope>IDENTIFICATION</scope>
</reference>